<evidence type="ECO:0000313" key="1">
    <source>
        <dbReference type="EMBL" id="MCR6679279.1"/>
    </source>
</evidence>
<dbReference type="Gene3D" id="2.20.200.10">
    <property type="entry name" value="Outer membrane efflux proteins (OEP)"/>
    <property type="match status" value="1"/>
</dbReference>
<reference evidence="1" key="1">
    <citation type="submission" date="2022-07" db="EMBL/GenBank/DDBJ databases">
        <title>Diversity of ethanolamine utilization by human commensal Escherichia coli.</title>
        <authorList>
            <person name="Jubelin G."/>
        </authorList>
    </citation>
    <scope>NUCLEOTIDE SEQUENCE</scope>
    <source>
        <strain evidence="1">S1</strain>
    </source>
</reference>
<evidence type="ECO:0000313" key="2">
    <source>
        <dbReference type="Proteomes" id="UP001206878"/>
    </source>
</evidence>
<dbReference type="Proteomes" id="UP001206878">
    <property type="component" value="Unassembled WGS sequence"/>
</dbReference>
<dbReference type="EMBL" id="JANPXH010001054">
    <property type="protein sequence ID" value="MCR6679279.1"/>
    <property type="molecule type" value="Genomic_DNA"/>
</dbReference>
<accession>A0AAW5N096</accession>
<comment type="caution">
    <text evidence="1">The sequence shown here is derived from an EMBL/GenBank/DDBJ whole genome shotgun (WGS) entry which is preliminary data.</text>
</comment>
<dbReference type="Gene3D" id="1.20.1600.10">
    <property type="entry name" value="Outer membrane efflux proteins (OEP)"/>
    <property type="match status" value="1"/>
</dbReference>
<dbReference type="AlphaFoldDB" id="A0AAW5N096"/>
<organism evidence="1 2">
    <name type="scientific">Escherichia marmotae</name>
    <dbReference type="NCBI Taxonomy" id="1499973"/>
    <lineage>
        <taxon>Bacteria</taxon>
        <taxon>Pseudomonadati</taxon>
        <taxon>Pseudomonadota</taxon>
        <taxon>Gammaproteobacteria</taxon>
        <taxon>Enterobacterales</taxon>
        <taxon>Enterobacteriaceae</taxon>
        <taxon>Escherichia</taxon>
    </lineage>
</organism>
<dbReference type="SUPFAM" id="SSF56954">
    <property type="entry name" value="Outer membrane efflux proteins (OEP)"/>
    <property type="match status" value="1"/>
</dbReference>
<feature type="non-terminal residue" evidence="1">
    <location>
        <position position="85"/>
    </location>
</feature>
<gene>
    <name evidence="1" type="ORF">NVV43_27830</name>
</gene>
<feature type="non-terminal residue" evidence="1">
    <location>
        <position position="1"/>
    </location>
</feature>
<protein>
    <submittedName>
        <fullName evidence="1">TolC family protein</fullName>
    </submittedName>
</protein>
<name>A0AAW5N096_9ESCH</name>
<proteinExistence type="predicted"/>
<sequence length="85" mass="9295">SQARATLGLRWRIFDFVRVDAEIAAARGRNAESLAAYKQSVLRASQDVEDAFSMLVRREAQASSLANGETAFVRARDASMAAYKG</sequence>